<dbReference type="SUPFAM" id="SSF52540">
    <property type="entry name" value="P-loop containing nucleoside triphosphate hydrolases"/>
    <property type="match status" value="1"/>
</dbReference>
<reference evidence="3 4" key="1">
    <citation type="submission" date="2024-10" db="EMBL/GenBank/DDBJ databases">
        <authorList>
            <person name="Riesco R."/>
        </authorList>
    </citation>
    <scope>NUCLEOTIDE SEQUENCE [LARGE SCALE GENOMIC DNA]</scope>
    <source>
        <strain evidence="3 4">NCIMB 15449</strain>
    </source>
</reference>
<feature type="region of interest" description="Disordered" evidence="1">
    <location>
        <begin position="269"/>
        <end position="289"/>
    </location>
</feature>
<evidence type="ECO:0000256" key="1">
    <source>
        <dbReference type="SAM" id="MobiDB-lite"/>
    </source>
</evidence>
<accession>A0ABW7JJM6</accession>
<evidence type="ECO:0000313" key="3">
    <source>
        <dbReference type="EMBL" id="MFH5207862.1"/>
    </source>
</evidence>
<evidence type="ECO:0000313" key="4">
    <source>
        <dbReference type="Proteomes" id="UP001609175"/>
    </source>
</evidence>
<dbReference type="Proteomes" id="UP001609175">
    <property type="component" value="Unassembled WGS sequence"/>
</dbReference>
<proteinExistence type="predicted"/>
<organism evidence="3 4">
    <name type="scientific">Antrihabitans spumae</name>
    <dbReference type="NCBI Taxonomy" id="3373370"/>
    <lineage>
        <taxon>Bacteria</taxon>
        <taxon>Bacillati</taxon>
        <taxon>Actinomycetota</taxon>
        <taxon>Actinomycetes</taxon>
        <taxon>Mycobacteriales</taxon>
        <taxon>Nocardiaceae</taxon>
        <taxon>Antrihabitans</taxon>
    </lineage>
</organism>
<dbReference type="Pfam" id="PF10412">
    <property type="entry name" value="TrwB_AAD_bind"/>
    <property type="match status" value="1"/>
</dbReference>
<name>A0ABW7JJM6_9NOCA</name>
<dbReference type="InterPro" id="IPR027417">
    <property type="entry name" value="P-loop_NTPase"/>
</dbReference>
<feature type="region of interest" description="Disordered" evidence="1">
    <location>
        <begin position="715"/>
        <end position="770"/>
    </location>
</feature>
<dbReference type="InterPro" id="IPR051162">
    <property type="entry name" value="T4SS_component"/>
</dbReference>
<evidence type="ECO:0000259" key="2">
    <source>
        <dbReference type="Pfam" id="PF10412"/>
    </source>
</evidence>
<dbReference type="RefSeq" id="WP_395113300.1">
    <property type="nucleotide sequence ID" value="NZ_JBIMSO010000030.1"/>
</dbReference>
<dbReference type="CDD" id="cd01127">
    <property type="entry name" value="TrwB_TraG_TraD_VirD4"/>
    <property type="match status" value="1"/>
</dbReference>
<dbReference type="PANTHER" id="PTHR30121:SF11">
    <property type="entry name" value="AAA+ ATPASE DOMAIN-CONTAINING PROTEIN"/>
    <property type="match status" value="1"/>
</dbReference>
<sequence>MTTDQTAPPLSADSMVWQQLFLPLPLPEADALSLLRDWAAQRHAPQLVLEARADITGVEYLVGSQLRHASVIRRSIEQLVGGSIVTSFPEPRNQITTARRLKLTSTARPLEPTDRVASGRSILNALTSVNRGERLIVQVVLGPRRQPMLPPPQPNKPGQTVTSKLLHGVLPDNRPDARQALLRKLGQHGFTAALRIGVHAPTAERRKTLLLGLAAAVGTVEAAGVHLTLVPEKSQRVNRPRSTWAMFTPAQHLNVAEVSHLLAWPIADSDEPFPGQPPRHPKPVRPTPAVQSGTRIVATANAPGATGSLGYGVTDALRHTWILGPNGVGKSTVLLNLIVQDLQANRPVVVIEPKDLVADVQARIPEHRKNDVVVLDPLDSAPVGINPLSRTGASQRDGRTPEMMADAMFGTFAALHGDSLGPRSADILRNCLEVLAKRDDASLVMLPLLLTNPGFRRSLTQHAMRDDPFASGPFWQWFESLSPEAAATVVAPLSNKLRPLLSKHLRAVLAQRAPKFNIRQVLREGKILLVPLQKGVIGPESAELLGALVVAELWQAIRERAGTPEGTRTPVMIYIDEVQDYLRLPTDLSDALATARSLRAGLHLAHQFEAQLPKSMLDAFRNNARSRICFQLQAGDAKDMAAGQSVLDVEDFGRLPAFHVYASLMRDNSVQPWASGITLPAPPTTSDPDDIRRLSRERYGQPLDDIEAGFAELLDSHNGNAQPDDIGRNHDCAQHLTPVARPPDRPPLPVESANPIAPGRRRKSDPGGDE</sequence>
<dbReference type="InterPro" id="IPR019476">
    <property type="entry name" value="T4SS_TraD_DNA-bd"/>
</dbReference>
<protein>
    <submittedName>
        <fullName evidence="3">Type IV secretory system conjugative DNA transfer family protein</fullName>
    </submittedName>
</protein>
<gene>
    <name evidence="3" type="ORF">ACHIPZ_06490</name>
</gene>
<feature type="domain" description="Type IV secretion system coupling protein TraD DNA-binding" evidence="2">
    <location>
        <begin position="311"/>
        <end position="637"/>
    </location>
</feature>
<dbReference type="EMBL" id="JBIMSO010000030">
    <property type="protein sequence ID" value="MFH5207862.1"/>
    <property type="molecule type" value="Genomic_DNA"/>
</dbReference>
<dbReference type="PANTHER" id="PTHR30121">
    <property type="entry name" value="UNCHARACTERIZED PROTEIN YJGR-RELATED"/>
    <property type="match status" value="1"/>
</dbReference>
<dbReference type="Gene3D" id="3.40.50.300">
    <property type="entry name" value="P-loop containing nucleotide triphosphate hydrolases"/>
    <property type="match status" value="2"/>
</dbReference>
<comment type="caution">
    <text evidence="3">The sequence shown here is derived from an EMBL/GenBank/DDBJ whole genome shotgun (WGS) entry which is preliminary data.</text>
</comment>